<dbReference type="InterPro" id="IPR036514">
    <property type="entry name" value="SGNH_hydro_sf"/>
</dbReference>
<dbReference type="GO" id="GO:0016788">
    <property type="term" value="F:hydrolase activity, acting on ester bonds"/>
    <property type="evidence" value="ECO:0007669"/>
    <property type="project" value="UniProtKB-ARBA"/>
</dbReference>
<keyword evidence="1" id="KW-0732">Signal</keyword>
<organism evidence="3 4">
    <name type="scientific">Falsiruegeria litorea R37</name>
    <dbReference type="NCBI Taxonomy" id="1200284"/>
    <lineage>
        <taxon>Bacteria</taxon>
        <taxon>Pseudomonadati</taxon>
        <taxon>Pseudomonadota</taxon>
        <taxon>Alphaproteobacteria</taxon>
        <taxon>Rhodobacterales</taxon>
        <taxon>Roseobacteraceae</taxon>
        <taxon>Falsiruegeria</taxon>
    </lineage>
</organism>
<dbReference type="OrthoDB" id="7840049at2"/>
<dbReference type="InterPro" id="IPR013830">
    <property type="entry name" value="SGNH_hydro"/>
</dbReference>
<sequence>MVLRFMVAFLLVWILGSCAQQTAQRGDILVIGDSVLAWNRAEGRDVGSALASELGRDVVNRAAFGAQIGANDLARIVGLSIPGQMPPGRWNWVIANGAANDLGFTCGCTRCGDVIDQLISTDSQSGAIPDLVAKAQAQGARVLWLGYYKAPETTAFRGCRPGLVEIERRIEILARSNAGLYFLDAEDVFDPPVRDLFDADRTHPSAKGSALIGKEIARVIERAS</sequence>
<proteinExistence type="predicted"/>
<dbReference type="Gene3D" id="3.40.50.1110">
    <property type="entry name" value="SGNH hydrolase"/>
    <property type="match status" value="1"/>
</dbReference>
<evidence type="ECO:0000256" key="1">
    <source>
        <dbReference type="SAM" id="SignalP"/>
    </source>
</evidence>
<name>A0A1Y5SQA1_9RHOB</name>
<dbReference type="SUPFAM" id="SSF52266">
    <property type="entry name" value="SGNH hydrolase"/>
    <property type="match status" value="1"/>
</dbReference>
<evidence type="ECO:0000313" key="3">
    <source>
        <dbReference type="EMBL" id="SLN45457.1"/>
    </source>
</evidence>
<dbReference type="AlphaFoldDB" id="A0A1Y5SQA1"/>
<feature type="chain" id="PRO_5012034508" description="SGNH hydrolase-type esterase domain-containing protein" evidence="1">
    <location>
        <begin position="20"/>
        <end position="224"/>
    </location>
</feature>
<evidence type="ECO:0000313" key="4">
    <source>
        <dbReference type="Proteomes" id="UP000193077"/>
    </source>
</evidence>
<dbReference type="Proteomes" id="UP000193077">
    <property type="component" value="Unassembled WGS sequence"/>
</dbReference>
<evidence type="ECO:0000259" key="2">
    <source>
        <dbReference type="Pfam" id="PF13472"/>
    </source>
</evidence>
<dbReference type="CDD" id="cd00229">
    <property type="entry name" value="SGNH_hydrolase"/>
    <property type="match status" value="1"/>
</dbReference>
<protein>
    <recommendedName>
        <fullName evidence="2">SGNH hydrolase-type esterase domain-containing protein</fullName>
    </recommendedName>
</protein>
<dbReference type="RefSeq" id="WP_085795924.1">
    <property type="nucleotide sequence ID" value="NZ_FWFO01000001.1"/>
</dbReference>
<dbReference type="EMBL" id="FWFO01000001">
    <property type="protein sequence ID" value="SLN45457.1"/>
    <property type="molecule type" value="Genomic_DNA"/>
</dbReference>
<feature type="domain" description="SGNH hydrolase-type esterase" evidence="2">
    <location>
        <begin position="30"/>
        <end position="210"/>
    </location>
</feature>
<accession>A0A1Y5SQA1</accession>
<keyword evidence="4" id="KW-1185">Reference proteome</keyword>
<gene>
    <name evidence="3" type="ORF">TRL7639_02458</name>
</gene>
<dbReference type="PROSITE" id="PS51257">
    <property type="entry name" value="PROKAR_LIPOPROTEIN"/>
    <property type="match status" value="1"/>
</dbReference>
<reference evidence="3 4" key="1">
    <citation type="submission" date="2017-03" db="EMBL/GenBank/DDBJ databases">
        <authorList>
            <person name="Afonso C.L."/>
            <person name="Miller P.J."/>
            <person name="Scott M.A."/>
            <person name="Spackman E."/>
            <person name="Goraichik I."/>
            <person name="Dimitrov K.M."/>
            <person name="Suarez D.L."/>
            <person name="Swayne D.E."/>
        </authorList>
    </citation>
    <scope>NUCLEOTIDE SEQUENCE [LARGE SCALE GENOMIC DNA]</scope>
    <source>
        <strain evidence="3 4">CECT 7639</strain>
    </source>
</reference>
<feature type="signal peptide" evidence="1">
    <location>
        <begin position="1"/>
        <end position="19"/>
    </location>
</feature>
<dbReference type="Pfam" id="PF13472">
    <property type="entry name" value="Lipase_GDSL_2"/>
    <property type="match status" value="1"/>
</dbReference>